<gene>
    <name evidence="2" type="ORF">WQQ_32780</name>
</gene>
<dbReference type="InterPro" id="IPR050228">
    <property type="entry name" value="Carboxylesterase_BioH"/>
</dbReference>
<name>I8I1Q7_9GAMM</name>
<accession>I8I1Q7</accession>
<feature type="domain" description="AB hydrolase-1" evidence="1">
    <location>
        <begin position="26"/>
        <end position="259"/>
    </location>
</feature>
<dbReference type="PATRIC" id="fig|1172194.4.peg.3177"/>
<dbReference type="PANTHER" id="PTHR43194">
    <property type="entry name" value="HYDROLASE ALPHA/BETA FOLD FAMILY"/>
    <property type="match status" value="1"/>
</dbReference>
<comment type="caution">
    <text evidence="2">The sequence shown here is derived from an EMBL/GenBank/DDBJ whole genome shotgun (WGS) entry which is preliminary data.</text>
</comment>
<dbReference type="PRINTS" id="PR00111">
    <property type="entry name" value="ABHYDROLASE"/>
</dbReference>
<dbReference type="Gene3D" id="3.40.50.1820">
    <property type="entry name" value="alpha/beta hydrolase"/>
    <property type="match status" value="1"/>
</dbReference>
<evidence type="ECO:0000313" key="2">
    <source>
        <dbReference type="EMBL" id="EIT69696.1"/>
    </source>
</evidence>
<dbReference type="InterPro" id="IPR029058">
    <property type="entry name" value="AB_hydrolase_fold"/>
</dbReference>
<reference evidence="2 3" key="1">
    <citation type="journal article" date="2012" name="J. Bacteriol.">
        <title>Genome Sequence of n-Alkane-Degrading Hydrocarboniphaga effusa Strain AP103T (ATCC BAA-332T).</title>
        <authorList>
            <person name="Chang H.K."/>
            <person name="Zylstra G.J."/>
            <person name="Chae J.C."/>
        </authorList>
    </citation>
    <scope>NUCLEOTIDE SEQUENCE [LARGE SCALE GENOMIC DNA]</scope>
    <source>
        <strain evidence="2 3">AP103</strain>
    </source>
</reference>
<dbReference type="EMBL" id="AKGD01000002">
    <property type="protein sequence ID" value="EIT69696.1"/>
    <property type="molecule type" value="Genomic_DNA"/>
</dbReference>
<dbReference type="GO" id="GO:0016787">
    <property type="term" value="F:hydrolase activity"/>
    <property type="evidence" value="ECO:0007669"/>
    <property type="project" value="UniProtKB-KW"/>
</dbReference>
<dbReference type="InterPro" id="IPR000639">
    <property type="entry name" value="Epox_hydrolase-like"/>
</dbReference>
<evidence type="ECO:0000313" key="3">
    <source>
        <dbReference type="Proteomes" id="UP000003704"/>
    </source>
</evidence>
<dbReference type="PANTHER" id="PTHR43194:SF2">
    <property type="entry name" value="PEROXISOMAL MEMBRANE PROTEIN LPX1"/>
    <property type="match status" value="1"/>
</dbReference>
<dbReference type="AlphaFoldDB" id="I8I1Q7"/>
<proteinExistence type="predicted"/>
<dbReference type="InterPro" id="IPR000073">
    <property type="entry name" value="AB_hydrolase_1"/>
</dbReference>
<organism evidence="2 3">
    <name type="scientific">Hydrocarboniphaga effusa AP103</name>
    <dbReference type="NCBI Taxonomy" id="1172194"/>
    <lineage>
        <taxon>Bacteria</taxon>
        <taxon>Pseudomonadati</taxon>
        <taxon>Pseudomonadota</taxon>
        <taxon>Gammaproteobacteria</taxon>
        <taxon>Nevskiales</taxon>
        <taxon>Nevskiaceae</taxon>
        <taxon>Hydrocarboniphaga</taxon>
    </lineage>
</organism>
<dbReference type="Pfam" id="PF00561">
    <property type="entry name" value="Abhydrolase_1"/>
    <property type="match status" value="1"/>
</dbReference>
<dbReference type="PRINTS" id="PR00412">
    <property type="entry name" value="EPOXHYDRLASE"/>
</dbReference>
<dbReference type="SUPFAM" id="SSF53474">
    <property type="entry name" value="alpha/beta-Hydrolases"/>
    <property type="match status" value="1"/>
</dbReference>
<keyword evidence="2" id="KW-0378">Hydrolase</keyword>
<evidence type="ECO:0000259" key="1">
    <source>
        <dbReference type="Pfam" id="PF00561"/>
    </source>
</evidence>
<keyword evidence="3" id="KW-1185">Reference proteome</keyword>
<dbReference type="Proteomes" id="UP000003704">
    <property type="component" value="Unassembled WGS sequence"/>
</dbReference>
<protein>
    <submittedName>
        <fullName evidence="2">Alpha/beta hydrolase fold protein</fullName>
    </submittedName>
</protein>
<sequence>MFEVRRYPVPGGIAVTADVGGDPRHPAVILTHGGGQTRHSWHGAMRELIAQGYHVINLDARGHGDSDWSPDGVYSVELLSDDLKAVIATLPNAPALVGASMGGITSLHAVGTSDRRIASALILVDVVPRVEATGGAKIMAFMRARPEGFANLEEAADAVAAYNPHRPRPRDISGLMKNLRLREDGRLHWHWDPRFLSMDPPEPPIVTERLLEAAARVREPTLVVRGLQSDIVSEAGIEEFRRYLPTLEVFDVPGAGHMVAGDRNDAFNQGVTDFLRRHHPAR</sequence>
<dbReference type="STRING" id="1172194.WQQ_32780"/>